<dbReference type="EMBL" id="JBCAWK010000001">
    <property type="protein sequence ID" value="KAK8869765.1"/>
    <property type="molecule type" value="Genomic_DNA"/>
</dbReference>
<organism evidence="2 3">
    <name type="scientific">Kwoniella newhampshirensis</name>
    <dbReference type="NCBI Taxonomy" id="1651941"/>
    <lineage>
        <taxon>Eukaryota</taxon>
        <taxon>Fungi</taxon>
        <taxon>Dikarya</taxon>
        <taxon>Basidiomycota</taxon>
        <taxon>Agaricomycotina</taxon>
        <taxon>Tremellomycetes</taxon>
        <taxon>Tremellales</taxon>
        <taxon>Cryptococcaceae</taxon>
        <taxon>Kwoniella</taxon>
    </lineage>
</organism>
<protein>
    <submittedName>
        <fullName evidence="2">Uncharacterized protein</fullName>
    </submittedName>
</protein>
<accession>A0AAW0Z6G7</accession>
<dbReference type="Proteomes" id="UP001388673">
    <property type="component" value="Unassembled WGS sequence"/>
</dbReference>
<keyword evidence="3" id="KW-1185">Reference proteome</keyword>
<feature type="compositionally biased region" description="Basic residues" evidence="1">
    <location>
        <begin position="166"/>
        <end position="179"/>
    </location>
</feature>
<dbReference type="KEGG" id="kne:92177593"/>
<feature type="compositionally biased region" description="Basic and acidic residues" evidence="1">
    <location>
        <begin position="180"/>
        <end position="203"/>
    </location>
</feature>
<feature type="compositionally biased region" description="Low complexity" evidence="1">
    <location>
        <begin position="209"/>
        <end position="225"/>
    </location>
</feature>
<dbReference type="RefSeq" id="XP_066806011.1">
    <property type="nucleotide sequence ID" value="XM_066943469.1"/>
</dbReference>
<dbReference type="GeneID" id="92177593"/>
<proteinExistence type="predicted"/>
<feature type="region of interest" description="Disordered" evidence="1">
    <location>
        <begin position="143"/>
        <end position="248"/>
    </location>
</feature>
<gene>
    <name evidence="2" type="ORF">IAR55_000333</name>
</gene>
<feature type="compositionally biased region" description="Basic and acidic residues" evidence="1">
    <location>
        <begin position="154"/>
        <end position="165"/>
    </location>
</feature>
<dbReference type="Pfam" id="PF14328">
    <property type="entry name" value="DUF4385"/>
    <property type="match status" value="1"/>
</dbReference>
<name>A0AAW0Z6G7_9TREE</name>
<evidence type="ECO:0000313" key="3">
    <source>
        <dbReference type="Proteomes" id="UP001388673"/>
    </source>
</evidence>
<reference evidence="2 3" key="1">
    <citation type="journal article" date="2024" name="bioRxiv">
        <title>Comparative genomics of Cryptococcus and Kwoniella reveals pathogenesis evolution and contrasting karyotype dynamics via intercentromeric recombination or chromosome fusion.</title>
        <authorList>
            <person name="Coelho M.A."/>
            <person name="David-Palma M."/>
            <person name="Shea T."/>
            <person name="Bowers K."/>
            <person name="McGinley-Smith S."/>
            <person name="Mohammad A.W."/>
            <person name="Gnirke A."/>
            <person name="Yurkov A.M."/>
            <person name="Nowrousian M."/>
            <person name="Sun S."/>
            <person name="Cuomo C.A."/>
            <person name="Heitman J."/>
        </authorList>
    </citation>
    <scope>NUCLEOTIDE SEQUENCE [LARGE SCALE GENOMIC DNA]</scope>
    <source>
        <strain evidence="2 3">CBS 13917</strain>
    </source>
</reference>
<dbReference type="AlphaFoldDB" id="A0AAW0Z6G7"/>
<dbReference type="InterPro" id="IPR025494">
    <property type="entry name" value="DUF4385"/>
</dbReference>
<evidence type="ECO:0000313" key="2">
    <source>
        <dbReference type="EMBL" id="KAK8869765.1"/>
    </source>
</evidence>
<evidence type="ECO:0000256" key="1">
    <source>
        <dbReference type="SAM" id="MobiDB-lite"/>
    </source>
</evidence>
<sequence>MSVSATGFTPETYHATRNEVGVFTTPPYSEAIKPLWRFQDSVVARASAEAIWERFERYRDQEDFVGMDITRKFLQMGRTRSLRYALRPGGRKYSASTGEEMARTGKVYDEEKRKGAGVFEGYLDRCWRDEVYQEAYDEWAKEGKKAKVVNGKGKSVERPERDMHVRSRAKGRATAKRKRTSSDSEGHEESSTQEEHVENKDAVDESEIESISPSASKKTRSTTQSQRRRAANVIHDPPATRRSTRSRT</sequence>
<comment type="caution">
    <text evidence="2">The sequence shown here is derived from an EMBL/GenBank/DDBJ whole genome shotgun (WGS) entry which is preliminary data.</text>
</comment>